<evidence type="ECO:0000313" key="2">
    <source>
        <dbReference type="Proteomes" id="UP000178622"/>
    </source>
</evidence>
<dbReference type="RefSeq" id="WP_070793349.1">
    <property type="nucleotide sequence ID" value="NZ_MKIR01000026.1"/>
</dbReference>
<dbReference type="Pfam" id="PF08820">
    <property type="entry name" value="DUF1803"/>
    <property type="match status" value="1"/>
</dbReference>
<dbReference type="EMBL" id="MKIR01000026">
    <property type="protein sequence ID" value="OFI48344.1"/>
    <property type="molecule type" value="Genomic_DNA"/>
</dbReference>
<comment type="caution">
    <text evidence="1">The sequence shown here is derived from an EMBL/GenBank/DDBJ whole genome shotgun (WGS) entry which is preliminary data.</text>
</comment>
<dbReference type="OrthoDB" id="2234771at2"/>
<name>A0A1E8GJB6_9LACT</name>
<dbReference type="AlphaFoldDB" id="A0A1E8GJB6"/>
<reference evidence="2" key="1">
    <citation type="submission" date="2016-09" db="EMBL/GenBank/DDBJ databases">
        <title>Draft genome sequence of a novel species of the family Streptococcaceae isolated from flowers.</title>
        <authorList>
            <person name="Chuah L.-O."/>
            <person name="Yap K.-P."/>
            <person name="Thong K.L."/>
            <person name="Liong M.T."/>
            <person name="Ahmad R."/>
            <person name="Rusul G."/>
        </authorList>
    </citation>
    <scope>NUCLEOTIDE SEQUENCE [LARGE SCALE GENOMIC DNA]</scope>
    <source>
        <strain evidence="2">DF1</strain>
    </source>
</reference>
<keyword evidence="2" id="KW-1185">Reference proteome</keyword>
<accession>A0A1E8GJB6</accession>
<organism evidence="1 2">
    <name type="scientific">Floricoccus tropicus</name>
    <dbReference type="NCBI Taxonomy" id="1859473"/>
    <lineage>
        <taxon>Bacteria</taxon>
        <taxon>Bacillati</taxon>
        <taxon>Bacillota</taxon>
        <taxon>Bacilli</taxon>
        <taxon>Lactobacillales</taxon>
        <taxon>Streptococcaceae</taxon>
        <taxon>Floricoccus</taxon>
    </lineage>
</organism>
<dbReference type="STRING" id="1859473.BG261_08665"/>
<evidence type="ECO:0000313" key="1">
    <source>
        <dbReference type="EMBL" id="OFI48344.1"/>
    </source>
</evidence>
<dbReference type="InterPro" id="IPR014924">
    <property type="entry name" value="DUF1803"/>
</dbReference>
<dbReference type="Proteomes" id="UP000178622">
    <property type="component" value="Unassembled WGS sequence"/>
</dbReference>
<proteinExistence type="predicted"/>
<gene>
    <name evidence="1" type="ORF">BG261_08665</name>
</gene>
<evidence type="ECO:0008006" key="3">
    <source>
        <dbReference type="Google" id="ProtNLM"/>
    </source>
</evidence>
<protein>
    <recommendedName>
        <fullName evidence="3">DUF1803 domain-containing protein</fullName>
    </recommendedName>
</protein>
<sequence length="259" mass="30958">MSIKIYNENRLTKQPFFHSLMEFLDINHDVTLRVIKGEFKDTNNLDRKLEDYIQSGLIKRENRRYYNNFKVFDDIDFTKELEEELEEPNKIQILSYSKPFFLRDNSMLSSKLNESQTYLLLENEVNDLKFFFSSNFARTDDNLANYFYHVAQGIPLSNLEKDIYRIMGDVDPNYALRYMTVFLLKYTKRELVPNKKPDIFIQTLIKYNYIEAVDGKYYKINIKINDDFVNPQVIIFDNPEEFIAAQLKTTRKIQTSFIV</sequence>